<reference evidence="5" key="1">
    <citation type="submission" date="2021-09" db="EMBL/GenBank/DDBJ databases">
        <title>The genome of Mauremys mutica provides insights into the evolution of semi-aquatic lifestyle.</title>
        <authorList>
            <person name="Gong S."/>
            <person name="Gao Y."/>
        </authorList>
    </citation>
    <scope>NUCLEOTIDE SEQUENCE</scope>
    <source>
        <strain evidence="5">MM-2020</strain>
        <tissue evidence="5">Muscle</tissue>
    </source>
</reference>
<dbReference type="PANTHER" id="PTHR14690:SF0">
    <property type="entry name" value="IQ MOTIF CONTAINING WITH AAA DOMAIN 1"/>
    <property type="match status" value="1"/>
</dbReference>
<keyword evidence="6" id="KW-1185">Reference proteome</keyword>
<dbReference type="GO" id="GO:0005524">
    <property type="term" value="F:ATP binding"/>
    <property type="evidence" value="ECO:0007669"/>
    <property type="project" value="UniProtKB-KW"/>
</dbReference>
<name>A0A9D4B1R1_9SAUR</name>
<dbReference type="CDD" id="cd19506">
    <property type="entry name" value="RecA-like_IQCA1"/>
    <property type="match status" value="1"/>
</dbReference>
<sequence length="873" mass="100456">MSHTTYNKMWAEAQEALNGLLQREIEDKSLKPQKDRITVFQTLATFYIKYVQIFCNLETVYDQIVHPQKRLVIRQVLEGVMGRILELKNEMVELENSEFHYFDDILQDLKLSPEHIEIPIPRYFIKEKLKVLREREKILAQILINSGLQDIKPKKYVKPLPLEEVIRVIQISERARQGRLRATFMKQIYLEEKRERQARLQGVKGPDLDAAALRIQKVWRGFTQWKKTVKMREEEMIFLGMNPPPQFQRISASVARAQNVETKRCEVQGWHETEYKKALVSIKTQLREIEGPDIKESLQDQIRQWFIECRHITGKFPDYPNEEEGGSTAIFSQKTPDQVAAELAAKEEEAAVKKKSKEKGKKEKKKKKGKGKGKGKEKKGKTDTEEEAGWKMAPSNFLPIMEEGNNRYKDIWQNRDERWNFPQEYDPELIKEEKRKEVEEEIRVQVDELMRQELKNLKLAVDREKDKKRKKGKKGGKKKKKKGKKKKKKEKDLTPDSMSLGPRRFQQFPLARSSEPQLVGAAISQTCGRSRTIDSLYKELVEEGLLIKSKTVKLSDYVGEYSYLGTTLRQVDIEPMPSLTDVRQLIALYGILPLGSQAVHEKAPLVKALLLAGPTGVGKKMLVHALCTETGANLFNLSASNIAGKYPGKSGLQMMLHMVFKVAKQLQPSVIWIGDAEKTFYKKVPKSEKEMEPKRLKKNLPKILKSLKAEDRVLVVGTTQRPFDADLRPFCKVYKKILLIPRPDYASRFVLWKHIILQNGGAVTKFLNISCLAKVSDGFTQGHIVYAVQTVLSERRLRQMTNKPLTAAEFLSSLARQDPVYKEEEETYKVWYAKTPLGKARARALLDGEEVGKGKGKDKGEKKRGKKGKKKKK</sequence>
<feature type="region of interest" description="Disordered" evidence="3">
    <location>
        <begin position="460"/>
        <end position="502"/>
    </location>
</feature>
<evidence type="ECO:0000259" key="4">
    <source>
        <dbReference type="Pfam" id="PF00004"/>
    </source>
</evidence>
<feature type="domain" description="ATPase AAA-type core" evidence="4">
    <location>
        <begin position="609"/>
        <end position="725"/>
    </location>
</feature>
<feature type="compositionally biased region" description="Basic and acidic residues" evidence="3">
    <location>
        <begin position="848"/>
        <end position="861"/>
    </location>
</feature>
<gene>
    <name evidence="5" type="ORF">KIL84_012828</name>
</gene>
<feature type="region of interest" description="Disordered" evidence="3">
    <location>
        <begin position="848"/>
        <end position="873"/>
    </location>
</feature>
<comment type="caution">
    <text evidence="5">The sequence shown here is derived from an EMBL/GenBank/DDBJ whole genome shotgun (WGS) entry which is preliminary data.</text>
</comment>
<dbReference type="Gene3D" id="3.40.50.300">
    <property type="entry name" value="P-loop containing nucleotide triphosphate hydrolases"/>
    <property type="match status" value="1"/>
</dbReference>
<feature type="compositionally biased region" description="Basic residues" evidence="3">
    <location>
        <begin position="353"/>
        <end position="379"/>
    </location>
</feature>
<dbReference type="Gene3D" id="1.10.8.60">
    <property type="match status" value="1"/>
</dbReference>
<accession>A0A9D4B1R1</accession>
<dbReference type="InterPro" id="IPR052267">
    <property type="entry name" value="N-DRC_Component"/>
</dbReference>
<evidence type="ECO:0000256" key="1">
    <source>
        <dbReference type="ARBA" id="ARBA00022741"/>
    </source>
</evidence>
<dbReference type="Proteomes" id="UP000827986">
    <property type="component" value="Unassembled WGS sequence"/>
</dbReference>
<dbReference type="InterPro" id="IPR003959">
    <property type="entry name" value="ATPase_AAA_core"/>
</dbReference>
<dbReference type="FunFam" id="1.10.8.60:FF:000064">
    <property type="entry name" value="IQ motif containing with AAA domain 1"/>
    <property type="match status" value="1"/>
</dbReference>
<dbReference type="PANTHER" id="PTHR14690">
    <property type="entry name" value="IQ MOTIF CONTAINING WITH AAA DOMAIN 1"/>
    <property type="match status" value="1"/>
</dbReference>
<evidence type="ECO:0000256" key="2">
    <source>
        <dbReference type="ARBA" id="ARBA00022840"/>
    </source>
</evidence>
<proteinExistence type="predicted"/>
<dbReference type="AlphaFoldDB" id="A0A9D4B1R1"/>
<dbReference type="Pfam" id="PF00004">
    <property type="entry name" value="AAA"/>
    <property type="match status" value="1"/>
</dbReference>
<organism evidence="5 6">
    <name type="scientific">Mauremys mutica</name>
    <name type="common">yellowpond turtle</name>
    <dbReference type="NCBI Taxonomy" id="74926"/>
    <lineage>
        <taxon>Eukaryota</taxon>
        <taxon>Metazoa</taxon>
        <taxon>Chordata</taxon>
        <taxon>Craniata</taxon>
        <taxon>Vertebrata</taxon>
        <taxon>Euteleostomi</taxon>
        <taxon>Archelosauria</taxon>
        <taxon>Testudinata</taxon>
        <taxon>Testudines</taxon>
        <taxon>Cryptodira</taxon>
        <taxon>Durocryptodira</taxon>
        <taxon>Testudinoidea</taxon>
        <taxon>Geoemydidae</taxon>
        <taxon>Geoemydinae</taxon>
        <taxon>Mauremys</taxon>
    </lineage>
</organism>
<dbReference type="GO" id="GO:0016887">
    <property type="term" value="F:ATP hydrolysis activity"/>
    <property type="evidence" value="ECO:0007669"/>
    <property type="project" value="InterPro"/>
</dbReference>
<keyword evidence="2" id="KW-0067">ATP-binding</keyword>
<dbReference type="EMBL" id="JAHDVG010000464">
    <property type="protein sequence ID" value="KAH1184887.1"/>
    <property type="molecule type" value="Genomic_DNA"/>
</dbReference>
<evidence type="ECO:0000313" key="5">
    <source>
        <dbReference type="EMBL" id="KAH1184887.1"/>
    </source>
</evidence>
<feature type="region of interest" description="Disordered" evidence="3">
    <location>
        <begin position="336"/>
        <end position="389"/>
    </location>
</feature>
<feature type="compositionally biased region" description="Basic residues" evidence="3">
    <location>
        <begin position="466"/>
        <end position="489"/>
    </location>
</feature>
<evidence type="ECO:0000256" key="3">
    <source>
        <dbReference type="SAM" id="MobiDB-lite"/>
    </source>
</evidence>
<dbReference type="InterPro" id="IPR027417">
    <property type="entry name" value="P-loop_NTPase"/>
</dbReference>
<feature type="compositionally biased region" description="Basic residues" evidence="3">
    <location>
        <begin position="862"/>
        <end position="873"/>
    </location>
</feature>
<evidence type="ECO:0000313" key="6">
    <source>
        <dbReference type="Proteomes" id="UP000827986"/>
    </source>
</evidence>
<keyword evidence="1" id="KW-0547">Nucleotide-binding</keyword>
<protein>
    <recommendedName>
        <fullName evidence="4">ATPase AAA-type core domain-containing protein</fullName>
    </recommendedName>
</protein>
<dbReference type="PROSITE" id="PS50096">
    <property type="entry name" value="IQ"/>
    <property type="match status" value="1"/>
</dbReference>
<dbReference type="SUPFAM" id="SSF52540">
    <property type="entry name" value="P-loop containing nucleoside triphosphate hydrolases"/>
    <property type="match status" value="1"/>
</dbReference>